<comment type="caution">
    <text evidence="1">The sequence shown here is derived from an EMBL/GenBank/DDBJ whole genome shotgun (WGS) entry which is preliminary data.</text>
</comment>
<reference evidence="1" key="1">
    <citation type="submission" date="2020-08" db="EMBL/GenBank/DDBJ databases">
        <title>Multicomponent nature underlies the extraordinary mechanical properties of spider dragline silk.</title>
        <authorList>
            <person name="Kono N."/>
            <person name="Nakamura H."/>
            <person name="Mori M."/>
            <person name="Yoshida Y."/>
            <person name="Ohtoshi R."/>
            <person name="Malay A.D."/>
            <person name="Moran D.A.P."/>
            <person name="Tomita M."/>
            <person name="Numata K."/>
            <person name="Arakawa K."/>
        </authorList>
    </citation>
    <scope>NUCLEOTIDE SEQUENCE</scope>
</reference>
<protein>
    <submittedName>
        <fullName evidence="1">Uncharacterized protein</fullName>
    </submittedName>
</protein>
<dbReference type="AlphaFoldDB" id="A0A8X6SAA5"/>
<organism evidence="1 2">
    <name type="scientific">Trichonephila clavipes</name>
    <name type="common">Golden silk orbweaver</name>
    <name type="synonym">Nephila clavipes</name>
    <dbReference type="NCBI Taxonomy" id="2585209"/>
    <lineage>
        <taxon>Eukaryota</taxon>
        <taxon>Metazoa</taxon>
        <taxon>Ecdysozoa</taxon>
        <taxon>Arthropoda</taxon>
        <taxon>Chelicerata</taxon>
        <taxon>Arachnida</taxon>
        <taxon>Araneae</taxon>
        <taxon>Araneomorphae</taxon>
        <taxon>Entelegynae</taxon>
        <taxon>Araneoidea</taxon>
        <taxon>Nephilidae</taxon>
        <taxon>Trichonephila</taxon>
    </lineage>
</organism>
<dbReference type="Proteomes" id="UP000887159">
    <property type="component" value="Unassembled WGS sequence"/>
</dbReference>
<keyword evidence="2" id="KW-1185">Reference proteome</keyword>
<name>A0A8X6SAA5_TRICX</name>
<dbReference type="EMBL" id="BMAU01021275">
    <property type="protein sequence ID" value="GFY07560.1"/>
    <property type="molecule type" value="Genomic_DNA"/>
</dbReference>
<gene>
    <name evidence="1" type="primary">AVEN_70474_1</name>
    <name evidence="1" type="ORF">TNCV_3650671</name>
</gene>
<proteinExistence type="predicted"/>
<evidence type="ECO:0000313" key="2">
    <source>
        <dbReference type="Proteomes" id="UP000887159"/>
    </source>
</evidence>
<accession>A0A8X6SAA5</accession>
<evidence type="ECO:0000313" key="1">
    <source>
        <dbReference type="EMBL" id="GFY07560.1"/>
    </source>
</evidence>
<sequence length="99" mass="11181">MHPHTTVVIQYALQSADVLLWPARSPDFSPIGNKWNIIGRLPQRHSTKIKCSVLDRLSTVGMQFHPTNLYPVSERHIACMHAFKILVVTPISNAPSFHI</sequence>